<feature type="compositionally biased region" description="Basic and acidic residues" evidence="1">
    <location>
        <begin position="10"/>
        <end position="21"/>
    </location>
</feature>
<evidence type="ECO:0000313" key="3">
    <source>
        <dbReference type="Proteomes" id="UP000015104"/>
    </source>
</evidence>
<dbReference type="EnsemblMetazoa" id="tetur09g00900.1">
    <property type="protein sequence ID" value="tetur09g00900.1"/>
    <property type="gene ID" value="tetur09g00900"/>
</dbReference>
<sequence>MAQAQGMDATEGRTKSAKEALGDDPMQSASGIGLDGKRPQEDGGLFR</sequence>
<dbReference type="HOGENOM" id="CLU_3176005_0_0_1"/>
<keyword evidence="3" id="KW-1185">Reference proteome</keyword>
<proteinExistence type="predicted"/>
<reference evidence="3" key="1">
    <citation type="submission" date="2011-08" db="EMBL/GenBank/DDBJ databases">
        <authorList>
            <person name="Rombauts S."/>
        </authorList>
    </citation>
    <scope>NUCLEOTIDE SEQUENCE</scope>
    <source>
        <strain evidence="3">London</strain>
    </source>
</reference>
<evidence type="ECO:0000313" key="2">
    <source>
        <dbReference type="EnsemblMetazoa" id="tetur09g00900.1"/>
    </source>
</evidence>
<dbReference type="AlphaFoldDB" id="T1KCX4"/>
<organism evidence="2 3">
    <name type="scientific">Tetranychus urticae</name>
    <name type="common">Two-spotted spider mite</name>
    <dbReference type="NCBI Taxonomy" id="32264"/>
    <lineage>
        <taxon>Eukaryota</taxon>
        <taxon>Metazoa</taxon>
        <taxon>Ecdysozoa</taxon>
        <taxon>Arthropoda</taxon>
        <taxon>Chelicerata</taxon>
        <taxon>Arachnida</taxon>
        <taxon>Acari</taxon>
        <taxon>Acariformes</taxon>
        <taxon>Trombidiformes</taxon>
        <taxon>Prostigmata</taxon>
        <taxon>Eleutherengona</taxon>
        <taxon>Raphignathae</taxon>
        <taxon>Tetranychoidea</taxon>
        <taxon>Tetranychidae</taxon>
        <taxon>Tetranychus</taxon>
    </lineage>
</organism>
<dbReference type="EMBL" id="CAEY01002001">
    <property type="status" value="NOT_ANNOTATED_CDS"/>
    <property type="molecule type" value="Genomic_DNA"/>
</dbReference>
<protein>
    <submittedName>
        <fullName evidence="2">Uncharacterized protein</fullName>
    </submittedName>
</protein>
<feature type="region of interest" description="Disordered" evidence="1">
    <location>
        <begin position="1"/>
        <end position="47"/>
    </location>
</feature>
<evidence type="ECO:0000256" key="1">
    <source>
        <dbReference type="SAM" id="MobiDB-lite"/>
    </source>
</evidence>
<reference evidence="2" key="2">
    <citation type="submission" date="2015-06" db="UniProtKB">
        <authorList>
            <consortium name="EnsemblMetazoa"/>
        </authorList>
    </citation>
    <scope>IDENTIFICATION</scope>
</reference>
<name>T1KCX4_TETUR</name>
<dbReference type="Proteomes" id="UP000015104">
    <property type="component" value="Unassembled WGS sequence"/>
</dbReference>
<accession>T1KCX4</accession>